<feature type="binding site" evidence="6">
    <location>
        <position position="112"/>
    </location>
    <ligand>
        <name>S-adenosyl-L-methionine</name>
        <dbReference type="ChEBI" id="CHEBI:59789"/>
    </ligand>
</feature>
<dbReference type="AlphaFoldDB" id="A0A2H0VHG3"/>
<evidence type="ECO:0000313" key="8">
    <source>
        <dbReference type="Proteomes" id="UP000230776"/>
    </source>
</evidence>
<dbReference type="EC" id="2.1.1.199" evidence="6"/>
<feature type="binding site" evidence="6">
    <location>
        <position position="84"/>
    </location>
    <ligand>
        <name>S-adenosyl-L-methionine</name>
        <dbReference type="ChEBI" id="CHEBI:59789"/>
    </ligand>
</feature>
<reference evidence="8" key="1">
    <citation type="submission" date="2017-09" db="EMBL/GenBank/DDBJ databases">
        <title>Depth-based differentiation of microbial function through sediment-hosted aquifers and enrichment of novel symbionts in the deep terrestrial subsurface.</title>
        <authorList>
            <person name="Probst A.J."/>
            <person name="Ladd B."/>
            <person name="Jarett J.K."/>
            <person name="Geller-Mcgrath D.E."/>
            <person name="Sieber C.M.K."/>
            <person name="Emerson J.B."/>
            <person name="Anantharaman K."/>
            <person name="Thomas B.C."/>
            <person name="Malmstrom R."/>
            <person name="Stieglmeier M."/>
            <person name="Klingl A."/>
            <person name="Woyke T."/>
            <person name="Ryan C.M."/>
            <person name="Banfield J.F."/>
        </authorList>
    </citation>
    <scope>NUCLEOTIDE SEQUENCE [LARGE SCALE GENOMIC DNA]</scope>
</reference>
<dbReference type="InterPro" id="IPR002903">
    <property type="entry name" value="RsmH"/>
</dbReference>
<comment type="caution">
    <text evidence="7">The sequence shown here is derived from an EMBL/GenBank/DDBJ whole genome shotgun (WGS) entry which is preliminary data.</text>
</comment>
<organism evidence="7 8">
    <name type="scientific">Candidatus Colwellbacteria bacterium CG10_big_fil_rev_8_21_14_0_10_41_28</name>
    <dbReference type="NCBI Taxonomy" id="1974539"/>
    <lineage>
        <taxon>Bacteria</taxon>
        <taxon>Candidatus Colwelliibacteriota</taxon>
    </lineage>
</organism>
<dbReference type="Pfam" id="PF01795">
    <property type="entry name" value="Methyltransf_5"/>
    <property type="match status" value="1"/>
</dbReference>
<dbReference type="PANTHER" id="PTHR11265:SF0">
    <property type="entry name" value="12S RRNA N4-METHYLCYTIDINE METHYLTRANSFERASE"/>
    <property type="match status" value="1"/>
</dbReference>
<dbReference type="PIRSF" id="PIRSF004486">
    <property type="entry name" value="MraW"/>
    <property type="match status" value="1"/>
</dbReference>
<gene>
    <name evidence="6" type="primary">rsmH</name>
    <name evidence="7" type="ORF">COT88_01120</name>
</gene>
<proteinExistence type="inferred from homology"/>
<keyword evidence="2 6" id="KW-0698">rRNA processing</keyword>
<dbReference type="Gene3D" id="1.10.150.170">
    <property type="entry name" value="Putative methyltransferase TM0872, insert domain"/>
    <property type="match status" value="1"/>
</dbReference>
<dbReference type="EMBL" id="PFAG01000013">
    <property type="protein sequence ID" value="PIR98523.1"/>
    <property type="molecule type" value="Genomic_DNA"/>
</dbReference>
<dbReference type="Gene3D" id="3.40.50.150">
    <property type="entry name" value="Vaccinia Virus protein VP39"/>
    <property type="match status" value="1"/>
</dbReference>
<keyword evidence="3 6" id="KW-0489">Methyltransferase</keyword>
<dbReference type="Proteomes" id="UP000230776">
    <property type="component" value="Unassembled WGS sequence"/>
</dbReference>
<evidence type="ECO:0000256" key="1">
    <source>
        <dbReference type="ARBA" id="ARBA00010396"/>
    </source>
</evidence>
<feature type="binding site" evidence="6">
    <location>
        <position position="54"/>
    </location>
    <ligand>
        <name>S-adenosyl-L-methionine</name>
        <dbReference type="ChEBI" id="CHEBI:59789"/>
    </ligand>
</feature>
<dbReference type="GO" id="GO:0005737">
    <property type="term" value="C:cytoplasm"/>
    <property type="evidence" value="ECO:0007669"/>
    <property type="project" value="UniProtKB-SubCell"/>
</dbReference>
<keyword evidence="6" id="KW-0963">Cytoplasm</keyword>
<keyword evidence="5 6" id="KW-0949">S-adenosyl-L-methionine</keyword>
<evidence type="ECO:0000313" key="7">
    <source>
        <dbReference type="EMBL" id="PIR98523.1"/>
    </source>
</evidence>
<evidence type="ECO:0000256" key="2">
    <source>
        <dbReference type="ARBA" id="ARBA00022552"/>
    </source>
</evidence>
<dbReference type="SUPFAM" id="SSF53335">
    <property type="entry name" value="S-adenosyl-L-methionine-dependent methyltransferases"/>
    <property type="match status" value="1"/>
</dbReference>
<dbReference type="GO" id="GO:0071424">
    <property type="term" value="F:rRNA (cytosine-N4-)-methyltransferase activity"/>
    <property type="evidence" value="ECO:0007669"/>
    <property type="project" value="UniProtKB-UniRule"/>
</dbReference>
<accession>A0A2H0VHG3</accession>
<name>A0A2H0VHG3_9BACT</name>
<dbReference type="NCBIfam" id="TIGR00006">
    <property type="entry name" value="16S rRNA (cytosine(1402)-N(4))-methyltransferase RsmH"/>
    <property type="match status" value="1"/>
</dbReference>
<keyword evidence="4 6" id="KW-0808">Transferase</keyword>
<dbReference type="InterPro" id="IPR029063">
    <property type="entry name" value="SAM-dependent_MTases_sf"/>
</dbReference>
<feature type="binding site" evidence="6">
    <location>
        <begin position="34"/>
        <end position="36"/>
    </location>
    <ligand>
        <name>S-adenosyl-L-methionine</name>
        <dbReference type="ChEBI" id="CHEBI:59789"/>
    </ligand>
</feature>
<comment type="subcellular location">
    <subcellularLocation>
        <location evidence="6">Cytoplasm</location>
    </subcellularLocation>
</comment>
<evidence type="ECO:0000256" key="5">
    <source>
        <dbReference type="ARBA" id="ARBA00022691"/>
    </source>
</evidence>
<evidence type="ECO:0000256" key="6">
    <source>
        <dbReference type="HAMAP-Rule" id="MF_01007"/>
    </source>
</evidence>
<dbReference type="SUPFAM" id="SSF81799">
    <property type="entry name" value="Putative methyltransferase TM0872, insert domain"/>
    <property type="match status" value="1"/>
</dbReference>
<dbReference type="GO" id="GO:0070475">
    <property type="term" value="P:rRNA base methylation"/>
    <property type="evidence" value="ECO:0007669"/>
    <property type="project" value="UniProtKB-UniRule"/>
</dbReference>
<sequence>MEKSKHIPVLLNEVLDLLELSQGDFAIDGTAGDGGHSIELAKRVSPGGVFLGIDWDSARVKALKERFDKEDFDLKGLELRQANYKDLPSLIEENDLGLANGFLLDLGFSSDQLEGGKGFSFRGRKEKLSMTYSEKETPLYEALHYINEKDLMSIIKDLSDERYARQIASAIVSARYDQPIVTNRQLADVVKSAVPRDYEKGRIHPATRTFMALRMYINRELENLGTVLGSLERIVAPGGRVAIISYHSKEDLMVKEGFGQLEESGKGTVVTKNSITPTEKEVENNPRSRSAKLRVIEINDHNQTK</sequence>
<comment type="catalytic activity">
    <reaction evidence="6">
        <text>cytidine(1402) in 16S rRNA + S-adenosyl-L-methionine = N(4)-methylcytidine(1402) in 16S rRNA + S-adenosyl-L-homocysteine + H(+)</text>
        <dbReference type="Rhea" id="RHEA:42928"/>
        <dbReference type="Rhea" id="RHEA-COMP:10286"/>
        <dbReference type="Rhea" id="RHEA-COMP:10287"/>
        <dbReference type="ChEBI" id="CHEBI:15378"/>
        <dbReference type="ChEBI" id="CHEBI:57856"/>
        <dbReference type="ChEBI" id="CHEBI:59789"/>
        <dbReference type="ChEBI" id="CHEBI:74506"/>
        <dbReference type="ChEBI" id="CHEBI:82748"/>
        <dbReference type="EC" id="2.1.1.199"/>
    </reaction>
</comment>
<dbReference type="InterPro" id="IPR023397">
    <property type="entry name" value="SAM-dep_MeTrfase_MraW_recog"/>
</dbReference>
<evidence type="ECO:0000256" key="4">
    <source>
        <dbReference type="ARBA" id="ARBA00022679"/>
    </source>
</evidence>
<comment type="similarity">
    <text evidence="1 6">Belongs to the methyltransferase superfamily. RsmH family.</text>
</comment>
<dbReference type="HAMAP" id="MF_01007">
    <property type="entry name" value="16SrRNA_methyltr_H"/>
    <property type="match status" value="1"/>
</dbReference>
<feature type="binding site" evidence="6">
    <location>
        <position position="105"/>
    </location>
    <ligand>
        <name>S-adenosyl-L-methionine</name>
        <dbReference type="ChEBI" id="CHEBI:59789"/>
    </ligand>
</feature>
<dbReference type="PANTHER" id="PTHR11265">
    <property type="entry name" value="S-ADENOSYL-METHYLTRANSFERASE MRAW"/>
    <property type="match status" value="1"/>
</dbReference>
<comment type="function">
    <text evidence="6">Specifically methylates the N4 position of cytidine in position 1402 (C1402) of 16S rRNA.</text>
</comment>
<evidence type="ECO:0000256" key="3">
    <source>
        <dbReference type="ARBA" id="ARBA00022603"/>
    </source>
</evidence>
<protein>
    <recommendedName>
        <fullName evidence="6">Ribosomal RNA small subunit methyltransferase H</fullName>
        <ecNumber evidence="6">2.1.1.199</ecNumber>
    </recommendedName>
    <alternativeName>
        <fullName evidence="6">16S rRNA m(4)C1402 methyltransferase</fullName>
    </alternativeName>
    <alternativeName>
        <fullName evidence="6">rRNA (cytosine-N(4)-)-methyltransferase RsmH</fullName>
    </alternativeName>
</protein>